<accession>A0A5K7S8N8</accession>
<dbReference type="PANTHER" id="PTHR43687:SF1">
    <property type="entry name" value="FERREDOXIN III"/>
    <property type="match status" value="1"/>
</dbReference>
<keyword evidence="3" id="KW-0408">Iron</keyword>
<evidence type="ECO:0000256" key="4">
    <source>
        <dbReference type="ARBA" id="ARBA00023014"/>
    </source>
</evidence>
<dbReference type="GO" id="GO:0051539">
    <property type="term" value="F:4 iron, 4 sulfur cluster binding"/>
    <property type="evidence" value="ECO:0007669"/>
    <property type="project" value="UniProtKB-KW"/>
</dbReference>
<reference evidence="6" key="1">
    <citation type="journal article" date="2020" name="Int. J. Syst. Evol. Microbiol.">
        <title>Aquipluma nitroreducens gen. nov. sp. nov., a novel facultatively anaerobic bacterium isolated from a freshwater lake.</title>
        <authorList>
            <person name="Watanabe M."/>
            <person name="Kojima H."/>
            <person name="Fukui M."/>
        </authorList>
    </citation>
    <scope>NUCLEOTIDE SEQUENCE</scope>
    <source>
        <strain evidence="6">MeG22</strain>
    </source>
</reference>
<dbReference type="Gene3D" id="3.30.70.260">
    <property type="match status" value="1"/>
</dbReference>
<dbReference type="Proteomes" id="UP001193389">
    <property type="component" value="Chromosome"/>
</dbReference>
<evidence type="ECO:0000313" key="7">
    <source>
        <dbReference type="Proteomes" id="UP001193389"/>
    </source>
</evidence>
<dbReference type="PROSITE" id="PS51379">
    <property type="entry name" value="4FE4S_FER_2"/>
    <property type="match status" value="2"/>
</dbReference>
<gene>
    <name evidence="6" type="ORF">AQPE_2026</name>
</gene>
<organism evidence="6 7">
    <name type="scientific">Aquipluma nitroreducens</name>
    <dbReference type="NCBI Taxonomy" id="2010828"/>
    <lineage>
        <taxon>Bacteria</taxon>
        <taxon>Pseudomonadati</taxon>
        <taxon>Bacteroidota</taxon>
        <taxon>Bacteroidia</taxon>
        <taxon>Marinilabiliales</taxon>
        <taxon>Prolixibacteraceae</taxon>
        <taxon>Aquipluma</taxon>
    </lineage>
</organism>
<dbReference type="InterPro" id="IPR017896">
    <property type="entry name" value="4Fe4S_Fe-S-bd"/>
</dbReference>
<keyword evidence="4" id="KW-0411">Iron-sulfur</keyword>
<evidence type="ECO:0000256" key="2">
    <source>
        <dbReference type="ARBA" id="ARBA00022723"/>
    </source>
</evidence>
<dbReference type="SUPFAM" id="SSF55021">
    <property type="entry name" value="ACT-like"/>
    <property type="match status" value="1"/>
</dbReference>
<dbReference type="InterPro" id="IPR017900">
    <property type="entry name" value="4Fe4S_Fe_S_CS"/>
</dbReference>
<sequence>MKMQKKRYVLKFPAQSGDMPLSYHLVKDFDIRINILRAEVWPGKTGSLVLELEGTTTNLKNGIAYLEENQVSCEPLNKKITWDNARCISCGNCTAVCFAGALQMNPEKWELQFDPEKCIVCELCVPACPLNLFKIDFRDN</sequence>
<dbReference type="InterPro" id="IPR045865">
    <property type="entry name" value="ACT-like_dom_sf"/>
</dbReference>
<feature type="domain" description="4Fe-4S ferredoxin-type" evidence="5">
    <location>
        <begin position="109"/>
        <end position="138"/>
    </location>
</feature>
<keyword evidence="7" id="KW-1185">Reference proteome</keyword>
<dbReference type="Pfam" id="PF09383">
    <property type="entry name" value="NIL"/>
    <property type="match status" value="1"/>
</dbReference>
<keyword evidence="2" id="KW-0479">Metal-binding</keyword>
<dbReference type="PROSITE" id="PS00198">
    <property type="entry name" value="4FE4S_FER_1"/>
    <property type="match status" value="1"/>
</dbReference>
<evidence type="ECO:0000313" key="6">
    <source>
        <dbReference type="EMBL" id="BBE17867.1"/>
    </source>
</evidence>
<dbReference type="GO" id="GO:0046872">
    <property type="term" value="F:metal ion binding"/>
    <property type="evidence" value="ECO:0007669"/>
    <property type="project" value="UniProtKB-KW"/>
</dbReference>
<evidence type="ECO:0000256" key="3">
    <source>
        <dbReference type="ARBA" id="ARBA00023004"/>
    </source>
</evidence>
<protein>
    <submittedName>
        <fullName evidence="6">Ferredoxin</fullName>
    </submittedName>
</protein>
<dbReference type="PANTHER" id="PTHR43687">
    <property type="entry name" value="ADENYLYLSULFATE REDUCTASE, BETA SUBUNIT"/>
    <property type="match status" value="1"/>
</dbReference>
<dbReference type="SMART" id="SM00930">
    <property type="entry name" value="NIL"/>
    <property type="match status" value="1"/>
</dbReference>
<dbReference type="AlphaFoldDB" id="A0A5K7S8N8"/>
<proteinExistence type="predicted"/>
<name>A0A5K7S8N8_9BACT</name>
<dbReference type="InterPro" id="IPR050572">
    <property type="entry name" value="Fe-S_Ferredoxin"/>
</dbReference>
<feature type="domain" description="4Fe-4S ferredoxin-type" evidence="5">
    <location>
        <begin position="78"/>
        <end position="107"/>
    </location>
</feature>
<dbReference type="Pfam" id="PF12838">
    <property type="entry name" value="Fer4_7"/>
    <property type="match status" value="1"/>
</dbReference>
<dbReference type="KEGG" id="anf:AQPE_2026"/>
<dbReference type="Gene3D" id="3.30.70.20">
    <property type="match status" value="1"/>
</dbReference>
<dbReference type="InterPro" id="IPR018449">
    <property type="entry name" value="NIL_domain"/>
</dbReference>
<dbReference type="EMBL" id="AP018694">
    <property type="protein sequence ID" value="BBE17867.1"/>
    <property type="molecule type" value="Genomic_DNA"/>
</dbReference>
<keyword evidence="1" id="KW-0004">4Fe-4S</keyword>
<evidence type="ECO:0000259" key="5">
    <source>
        <dbReference type="PROSITE" id="PS51379"/>
    </source>
</evidence>
<evidence type="ECO:0000256" key="1">
    <source>
        <dbReference type="ARBA" id="ARBA00022485"/>
    </source>
</evidence>
<dbReference type="SUPFAM" id="SSF54862">
    <property type="entry name" value="4Fe-4S ferredoxins"/>
    <property type="match status" value="1"/>
</dbReference>
<dbReference type="RefSeq" id="WP_318350829.1">
    <property type="nucleotide sequence ID" value="NZ_AP018694.1"/>
</dbReference>